<dbReference type="eggNOG" id="ENOG50314EV">
    <property type="taxonomic scope" value="Bacteria"/>
</dbReference>
<proteinExistence type="predicted"/>
<dbReference type="AlphaFoldDB" id="A9WTS6"/>
<dbReference type="HOGENOM" id="CLU_1915375_0_0_11"/>
<organism evidence="1 2">
    <name type="scientific">Renibacterium salmoninarum (strain ATCC 33209 / DSM 20767 / JCM 11484 / NBRC 15589 / NCIMB 2235)</name>
    <dbReference type="NCBI Taxonomy" id="288705"/>
    <lineage>
        <taxon>Bacteria</taxon>
        <taxon>Bacillati</taxon>
        <taxon>Actinomycetota</taxon>
        <taxon>Actinomycetes</taxon>
        <taxon>Micrococcales</taxon>
        <taxon>Micrococcaceae</taxon>
        <taxon>Renibacterium</taxon>
    </lineage>
</organism>
<keyword evidence="2" id="KW-1185">Reference proteome</keyword>
<sequence length="132" mass="14718">MVYKTTRPGFVRGIIAARFDFDRNSQAGVDRERYTYPTRTLTALEVAIPLTATPPADPVTRLIEEIAHGEDIRRLLGIHSAYPLESVLLALGYLVKTSQKLGSRVGLLLFPSGRKLIRVSCPARVQMIFRHG</sequence>
<name>A9WTS6_RENSM</name>
<dbReference type="KEGG" id="rsa:RSal33209_2873"/>
<reference evidence="2" key="1">
    <citation type="journal article" date="2008" name="J. Bacteriol.">
        <title>Genome sequence of the fish pathogen Renibacterium salmoninarum suggests reductive evolution away from an environmental Arthrobacter ancestor.</title>
        <authorList>
            <person name="Wiens G.D."/>
            <person name="Rockey D.D."/>
            <person name="Wu Z."/>
            <person name="Chang J."/>
            <person name="Levy R."/>
            <person name="Crane S."/>
            <person name="Chen D.S."/>
            <person name="Capri G.R."/>
            <person name="Burnett J.R."/>
            <person name="Sudheesh P.S."/>
            <person name="Schipma M.J."/>
            <person name="Burd H."/>
            <person name="Bhattacharyya A."/>
            <person name="Rhodes L.D."/>
            <person name="Kaul R."/>
            <person name="Strom M.S."/>
        </authorList>
    </citation>
    <scope>NUCLEOTIDE SEQUENCE [LARGE SCALE GENOMIC DNA]</scope>
    <source>
        <strain evidence="2">ATCC 33209 / DSM 20767 / JCM 11484 / NBRC 15589 / NCIMB 2235</strain>
    </source>
</reference>
<accession>A9WTS6</accession>
<gene>
    <name evidence="1" type="ordered locus">RSal33209_2873</name>
</gene>
<evidence type="ECO:0000313" key="2">
    <source>
        <dbReference type="Proteomes" id="UP000002007"/>
    </source>
</evidence>
<evidence type="ECO:0000313" key="1">
    <source>
        <dbReference type="EMBL" id="ABY24597.1"/>
    </source>
</evidence>
<dbReference type="Proteomes" id="UP000002007">
    <property type="component" value="Chromosome"/>
</dbReference>
<dbReference type="RefSeq" id="WP_012246247.1">
    <property type="nucleotide sequence ID" value="NC_010168.1"/>
</dbReference>
<dbReference type="STRING" id="288705.RSal33209_2873"/>
<protein>
    <submittedName>
        <fullName evidence="1">Uncharacterized protein</fullName>
    </submittedName>
</protein>
<dbReference type="EMBL" id="CP000910">
    <property type="protein sequence ID" value="ABY24597.1"/>
    <property type="molecule type" value="Genomic_DNA"/>
</dbReference>